<dbReference type="Proteomes" id="UP000198418">
    <property type="component" value="Unassembled WGS sequence"/>
</dbReference>
<organism evidence="2 3">
    <name type="scientific">Rhodoblastus acidophilus</name>
    <name type="common">Rhodopseudomonas acidophila</name>
    <dbReference type="NCBI Taxonomy" id="1074"/>
    <lineage>
        <taxon>Bacteria</taxon>
        <taxon>Pseudomonadati</taxon>
        <taxon>Pseudomonadota</taxon>
        <taxon>Alphaproteobacteria</taxon>
        <taxon>Hyphomicrobiales</taxon>
        <taxon>Rhodoblastaceae</taxon>
        <taxon>Rhodoblastus</taxon>
    </lineage>
</organism>
<protein>
    <submittedName>
        <fullName evidence="2">Uncharacterized protein</fullName>
    </submittedName>
</protein>
<dbReference type="OrthoDB" id="7278061at2"/>
<feature type="region of interest" description="Disordered" evidence="1">
    <location>
        <begin position="1"/>
        <end position="21"/>
    </location>
</feature>
<reference evidence="3" key="1">
    <citation type="submission" date="2017-06" db="EMBL/GenBank/DDBJ databases">
        <authorList>
            <person name="Varghese N."/>
            <person name="Submissions S."/>
        </authorList>
    </citation>
    <scope>NUCLEOTIDE SEQUENCE [LARGE SCALE GENOMIC DNA]</scope>
    <source>
        <strain evidence="3">DSM 137</strain>
    </source>
</reference>
<dbReference type="RefSeq" id="WP_088522749.1">
    <property type="nucleotide sequence ID" value="NZ_FYDG01000047.1"/>
</dbReference>
<dbReference type="EMBL" id="FYDG01000047">
    <property type="protein sequence ID" value="SNB85206.1"/>
    <property type="molecule type" value="Genomic_DNA"/>
</dbReference>
<evidence type="ECO:0000256" key="1">
    <source>
        <dbReference type="SAM" id="MobiDB-lite"/>
    </source>
</evidence>
<name>A0A212SHT3_RHOAC</name>
<accession>A0A212SHT3</accession>
<keyword evidence="3" id="KW-1185">Reference proteome</keyword>
<dbReference type="AlphaFoldDB" id="A0A212SHT3"/>
<sequence>MDDSDDKAMKSPGPVRLSKKENDEIIQRVARPSWRSPLYWWLIENHDELRQAEFNTGRGVTWTDICARLAELGITLADGRPVKPSTARINWQRVRKEVARLEQRRARELAEQEARRAADPRRNMPSRFGKNFSPGPPLSDVQPPRHSGQLIVAPAASRAIAPSTGHLTLDEQMAMGLQLSTALGVVVTEISRITKLPDAVEDFEFHPNGIIKSKQTGWSSALETKQQQNKLSGRPINDDTDKMYRKCGLEIEKL</sequence>
<gene>
    <name evidence="2" type="ORF">SAMN06265338_1475</name>
</gene>
<proteinExistence type="predicted"/>
<feature type="region of interest" description="Disordered" evidence="1">
    <location>
        <begin position="111"/>
        <end position="145"/>
    </location>
</feature>
<feature type="compositionally biased region" description="Basic and acidic residues" evidence="1">
    <location>
        <begin position="111"/>
        <end position="122"/>
    </location>
</feature>
<evidence type="ECO:0000313" key="3">
    <source>
        <dbReference type="Proteomes" id="UP000198418"/>
    </source>
</evidence>
<evidence type="ECO:0000313" key="2">
    <source>
        <dbReference type="EMBL" id="SNB85206.1"/>
    </source>
</evidence>